<reference evidence="1 2" key="1">
    <citation type="submission" date="2012-11" db="EMBL/GenBank/DDBJ databases">
        <title>FINISHED of Natronococcus occultus SP4, DSM 3396.</title>
        <authorList>
            <consortium name="DOE Joint Genome Institute"/>
            <person name="Eisen J."/>
            <person name="Huntemann M."/>
            <person name="Wei C.-L."/>
            <person name="Han J."/>
            <person name="Detter J.C."/>
            <person name="Han C."/>
            <person name="Tapia R."/>
            <person name="Chen A."/>
            <person name="Kyrpides N."/>
            <person name="Mavromatis K."/>
            <person name="Markowitz V."/>
            <person name="Szeto E."/>
            <person name="Ivanova N."/>
            <person name="Mikhailova N."/>
            <person name="Ovchinnikova G."/>
            <person name="Pagani I."/>
            <person name="Pati A."/>
            <person name="Goodwin L."/>
            <person name="Nordberg H.P."/>
            <person name="Cantor M.N."/>
            <person name="Hua S.X."/>
            <person name="Woyke T."/>
            <person name="Eisen J."/>
            <person name="Klenk H.-P."/>
            <person name="Klenk H.-P."/>
        </authorList>
    </citation>
    <scope>NUCLEOTIDE SEQUENCE [LARGE SCALE GENOMIC DNA]</scope>
    <source>
        <strain evidence="1 2">SP4</strain>
    </source>
</reference>
<dbReference type="GeneID" id="14405527"/>
<dbReference type="HOGENOM" id="CLU_2519857_0_0_2"/>
<proteinExistence type="predicted"/>
<dbReference type="EMBL" id="CP003929">
    <property type="protein sequence ID" value="AGB36361.1"/>
    <property type="molecule type" value="Genomic_DNA"/>
</dbReference>
<evidence type="ECO:0000313" key="2">
    <source>
        <dbReference type="Proteomes" id="UP000010878"/>
    </source>
</evidence>
<keyword evidence="2" id="KW-1185">Reference proteome</keyword>
<name>L0JUE1_9EURY</name>
<sequence>MGGSDPLRNVATPLGTQMFVVPSVLAHEPGILEAGPLLAAMGRGVYTIAAGEVPVDSLGSSTIGIERRVPRSNRRPLMLGEDAR</sequence>
<accession>L0JUE1</accession>
<evidence type="ECO:0000313" key="1">
    <source>
        <dbReference type="EMBL" id="AGB36361.1"/>
    </source>
</evidence>
<protein>
    <submittedName>
        <fullName evidence="1">Uncharacterized protein</fullName>
    </submittedName>
</protein>
<organism evidence="1 2">
    <name type="scientific">Natronococcus occultus SP4</name>
    <dbReference type="NCBI Taxonomy" id="694430"/>
    <lineage>
        <taxon>Archaea</taxon>
        <taxon>Methanobacteriati</taxon>
        <taxon>Methanobacteriota</taxon>
        <taxon>Stenosarchaea group</taxon>
        <taxon>Halobacteria</taxon>
        <taxon>Halobacteriales</taxon>
        <taxon>Natrialbaceae</taxon>
        <taxon>Natronococcus</taxon>
    </lineage>
</organism>
<dbReference type="RefSeq" id="WP_015319817.1">
    <property type="nucleotide sequence ID" value="NC_019974.1"/>
</dbReference>
<dbReference type="Proteomes" id="UP000010878">
    <property type="component" value="Chromosome"/>
</dbReference>
<dbReference type="KEGG" id="nou:Natoc_0499"/>
<gene>
    <name evidence="1" type="ORF">Natoc_0499</name>
</gene>
<dbReference type="AlphaFoldDB" id="L0JUE1"/>